<accession>A0A5R9GJA0</accession>
<keyword evidence="10" id="KW-1185">Reference proteome</keyword>
<dbReference type="GO" id="GO:0003723">
    <property type="term" value="F:RNA binding"/>
    <property type="evidence" value="ECO:0007669"/>
    <property type="project" value="InterPro"/>
</dbReference>
<evidence type="ECO:0000256" key="1">
    <source>
        <dbReference type="ARBA" id="ARBA00000385"/>
    </source>
</evidence>
<organism evidence="9 10">
    <name type="scientific">Mariprofundus erugo</name>
    <dbReference type="NCBI Taxonomy" id="2528639"/>
    <lineage>
        <taxon>Bacteria</taxon>
        <taxon>Pseudomonadati</taxon>
        <taxon>Pseudomonadota</taxon>
        <taxon>Candidatius Mariprofundia</taxon>
        <taxon>Mariprofundales</taxon>
        <taxon>Mariprofundaceae</taxon>
        <taxon>Mariprofundus</taxon>
    </lineage>
</organism>
<comment type="function">
    <text evidence="5">Responsible for synthesis of pseudouridine from uracil-55 in the psi GC loop of transfer RNAs.</text>
</comment>
<feature type="domain" description="tRNA pseudouridine synthase II TruB subfamily 1 C-terminal" evidence="7">
    <location>
        <begin position="245"/>
        <end position="308"/>
    </location>
</feature>
<dbReference type="InterPro" id="IPR002501">
    <property type="entry name" value="PsdUridine_synth_N"/>
</dbReference>
<dbReference type="CDD" id="cd02573">
    <property type="entry name" value="PseudoU_synth_EcTruB"/>
    <property type="match status" value="1"/>
</dbReference>
<evidence type="ECO:0000256" key="5">
    <source>
        <dbReference type="HAMAP-Rule" id="MF_01080"/>
    </source>
</evidence>
<proteinExistence type="inferred from homology"/>
<protein>
    <recommendedName>
        <fullName evidence="5">tRNA pseudouridine synthase B</fullName>
        <ecNumber evidence="5">5.4.99.25</ecNumber>
    </recommendedName>
    <alternativeName>
        <fullName evidence="5">tRNA pseudouridine(55) synthase</fullName>
        <shortName evidence="5">Psi55 synthase</shortName>
    </alternativeName>
    <alternativeName>
        <fullName evidence="5">tRNA pseudouridylate synthase</fullName>
    </alternativeName>
    <alternativeName>
        <fullName evidence="5">tRNA-uridine isomerase</fullName>
    </alternativeName>
</protein>
<evidence type="ECO:0000313" key="10">
    <source>
        <dbReference type="Proteomes" id="UP000306585"/>
    </source>
</evidence>
<dbReference type="GO" id="GO:0160148">
    <property type="term" value="F:tRNA pseudouridine(55) synthase activity"/>
    <property type="evidence" value="ECO:0007669"/>
    <property type="project" value="UniProtKB-EC"/>
</dbReference>
<dbReference type="RefSeq" id="WP_138239551.1">
    <property type="nucleotide sequence ID" value="NZ_VBRY01000008.1"/>
</dbReference>
<dbReference type="Pfam" id="PF16198">
    <property type="entry name" value="TruB_C_2"/>
    <property type="match status" value="1"/>
</dbReference>
<dbReference type="EMBL" id="VBRY01000008">
    <property type="protein sequence ID" value="TLS66721.1"/>
    <property type="molecule type" value="Genomic_DNA"/>
</dbReference>
<feature type="active site" description="Nucleophile" evidence="5">
    <location>
        <position position="55"/>
    </location>
</feature>
<dbReference type="AlphaFoldDB" id="A0A5R9GJA0"/>
<sequence length="318" mass="34418">MQQQNVKAESAPVCGVVFLDKPHGWTSRQAVNAMVRLFSQPGAKRIKAGHAGTLDPLATGMLPILIGEATRFAELGLNADKSYQVTLDLSYQTDTLDCEGEVTARYDGSVDEATVRTVLASLSGDQLQVPPAYSAIRIDGQRAHAMARKGEAVEIPARPVCVHRIDLLSFEFPLLTLEVSCSKGTYIRSLARDIGTALAMGGCVTALRRLSTGGWPEAMMVSLERLDEAPAQYLLPLSMWLRAMPAVRLDAAMGRRFLQGQRIQLPATTACPDPGDGEISVMLFVGDDLLGTGELKSGHHRVVLHPSRILPSAQQRYV</sequence>
<evidence type="ECO:0000259" key="7">
    <source>
        <dbReference type="Pfam" id="PF09157"/>
    </source>
</evidence>
<keyword evidence="4 5" id="KW-0413">Isomerase</keyword>
<name>A0A5R9GJA0_9PROT</name>
<comment type="similarity">
    <text evidence="2 5">Belongs to the pseudouridine synthase TruB family. Type 1 subfamily.</text>
</comment>
<reference evidence="9 10" key="1">
    <citation type="journal article" date="2019" name="Appl. Environ. Microbiol.">
        <title>Environmental Evidence and Genomic Insight of Iron-oxidizing Bacteria Preference Towards More Corrosion Resistant Stainless Steel at Higher Salinities.</title>
        <authorList>
            <person name="Garrison C.E."/>
            <person name="Price K.A."/>
            <person name="Field E.K."/>
        </authorList>
    </citation>
    <scope>NUCLEOTIDE SEQUENCE [LARGE SCALE GENOMIC DNA]</scope>
    <source>
        <strain evidence="9 10">P3</strain>
    </source>
</reference>
<comment type="catalytic activity">
    <reaction evidence="1 5">
        <text>uridine(55) in tRNA = pseudouridine(55) in tRNA</text>
        <dbReference type="Rhea" id="RHEA:42532"/>
        <dbReference type="Rhea" id="RHEA-COMP:10101"/>
        <dbReference type="Rhea" id="RHEA-COMP:10102"/>
        <dbReference type="ChEBI" id="CHEBI:65314"/>
        <dbReference type="ChEBI" id="CHEBI:65315"/>
        <dbReference type="EC" id="5.4.99.25"/>
    </reaction>
</comment>
<evidence type="ECO:0000256" key="2">
    <source>
        <dbReference type="ARBA" id="ARBA00005642"/>
    </source>
</evidence>
<dbReference type="PANTHER" id="PTHR13767">
    <property type="entry name" value="TRNA-PSEUDOURIDINE SYNTHASE"/>
    <property type="match status" value="1"/>
</dbReference>
<dbReference type="InterPro" id="IPR014780">
    <property type="entry name" value="tRNA_psdUridine_synth_TruB"/>
</dbReference>
<dbReference type="InterPro" id="IPR020103">
    <property type="entry name" value="PsdUridine_synth_cat_dom_sf"/>
</dbReference>
<dbReference type="Gene3D" id="3.30.2350.10">
    <property type="entry name" value="Pseudouridine synthase"/>
    <property type="match status" value="1"/>
</dbReference>
<evidence type="ECO:0000259" key="6">
    <source>
        <dbReference type="Pfam" id="PF01509"/>
    </source>
</evidence>
<dbReference type="OrthoDB" id="5293631at2"/>
<dbReference type="InterPro" id="IPR015240">
    <property type="entry name" value="tRNA_sdUridine_synth_fam1_C"/>
</dbReference>
<comment type="caution">
    <text evidence="9">The sequence shown here is derived from an EMBL/GenBank/DDBJ whole genome shotgun (WGS) entry which is preliminary data.</text>
</comment>
<feature type="domain" description="tRNA pseudouridylate synthase B C-terminal" evidence="8">
    <location>
        <begin position="188"/>
        <end position="230"/>
    </location>
</feature>
<evidence type="ECO:0000256" key="3">
    <source>
        <dbReference type="ARBA" id="ARBA00022694"/>
    </source>
</evidence>
<gene>
    <name evidence="5 9" type="primary">truB</name>
    <name evidence="9" type="ORF">FEF65_09375</name>
</gene>
<feature type="domain" description="Pseudouridine synthase II N-terminal" evidence="6">
    <location>
        <begin position="46"/>
        <end position="187"/>
    </location>
</feature>
<dbReference type="EC" id="5.4.99.25" evidence="5"/>
<evidence type="ECO:0000256" key="4">
    <source>
        <dbReference type="ARBA" id="ARBA00023235"/>
    </source>
</evidence>
<dbReference type="GO" id="GO:1990481">
    <property type="term" value="P:mRNA pseudouridine synthesis"/>
    <property type="evidence" value="ECO:0007669"/>
    <property type="project" value="TreeGrafter"/>
</dbReference>
<dbReference type="NCBIfam" id="TIGR00431">
    <property type="entry name" value="TruB"/>
    <property type="match status" value="1"/>
</dbReference>
<evidence type="ECO:0000259" key="8">
    <source>
        <dbReference type="Pfam" id="PF16198"/>
    </source>
</evidence>
<dbReference type="InterPro" id="IPR032819">
    <property type="entry name" value="TruB_C"/>
</dbReference>
<dbReference type="Pfam" id="PF09157">
    <property type="entry name" value="TruB-C_2"/>
    <property type="match status" value="1"/>
</dbReference>
<dbReference type="HAMAP" id="MF_01080">
    <property type="entry name" value="TruB_bact"/>
    <property type="match status" value="1"/>
</dbReference>
<evidence type="ECO:0000313" key="9">
    <source>
        <dbReference type="EMBL" id="TLS66721.1"/>
    </source>
</evidence>
<dbReference type="PANTHER" id="PTHR13767:SF2">
    <property type="entry name" value="PSEUDOURIDYLATE SYNTHASE TRUB1"/>
    <property type="match status" value="1"/>
</dbReference>
<dbReference type="Proteomes" id="UP000306585">
    <property type="component" value="Unassembled WGS sequence"/>
</dbReference>
<dbReference type="Pfam" id="PF01509">
    <property type="entry name" value="TruB_N"/>
    <property type="match status" value="1"/>
</dbReference>
<keyword evidence="3 5" id="KW-0819">tRNA processing</keyword>
<dbReference type="GO" id="GO:0031119">
    <property type="term" value="P:tRNA pseudouridine synthesis"/>
    <property type="evidence" value="ECO:0007669"/>
    <property type="project" value="UniProtKB-UniRule"/>
</dbReference>
<dbReference type="SUPFAM" id="SSF55120">
    <property type="entry name" value="Pseudouridine synthase"/>
    <property type="match status" value="1"/>
</dbReference>